<reference evidence="7 8" key="1">
    <citation type="submission" date="2024-09" db="EMBL/GenBank/DDBJ databases">
        <authorList>
            <consortium name="All-Russian atlas of soil microorganisms"/>
            <consortium name="as a basis for the search for new antimicrobial producers and enzymes with unique properties"/>
            <person name="Sokolova E.A."/>
            <person name="Voronina E.N."/>
        </authorList>
    </citation>
    <scope>NUCLEOTIDE SEQUENCE [LARGE SCALE GENOMIC DNA]</scope>
    <source>
        <strain evidence="7 8">AF-22b-331.1</strain>
    </source>
</reference>
<gene>
    <name evidence="5 7" type="primary">coaE</name>
    <name evidence="7" type="ORF">ACEU0G_001620</name>
</gene>
<keyword evidence="5 7" id="KW-0808">Transferase</keyword>
<evidence type="ECO:0000256" key="4">
    <source>
        <dbReference type="ARBA" id="ARBA00022993"/>
    </source>
</evidence>
<evidence type="ECO:0000256" key="1">
    <source>
        <dbReference type="ARBA" id="ARBA00009018"/>
    </source>
</evidence>
<dbReference type="SUPFAM" id="SSF52540">
    <property type="entry name" value="P-loop containing nucleoside triphosphate hydrolases"/>
    <property type="match status" value="1"/>
</dbReference>
<dbReference type="InterPro" id="IPR001977">
    <property type="entry name" value="Depp_CoAkinase"/>
</dbReference>
<dbReference type="GO" id="GO:0004140">
    <property type="term" value="F:dephospho-CoA kinase activity"/>
    <property type="evidence" value="ECO:0007669"/>
    <property type="project" value="UniProtKB-EC"/>
</dbReference>
<dbReference type="Proteomes" id="UP001605261">
    <property type="component" value="Unassembled WGS sequence"/>
</dbReference>
<dbReference type="NCBIfam" id="TIGR00152">
    <property type="entry name" value="dephospho-CoA kinase"/>
    <property type="match status" value="1"/>
</dbReference>
<evidence type="ECO:0000256" key="2">
    <source>
        <dbReference type="ARBA" id="ARBA00022741"/>
    </source>
</evidence>
<dbReference type="EMBL" id="JBHGCJ010000001">
    <property type="protein sequence ID" value="MFG6108147.1"/>
    <property type="molecule type" value="Genomic_DNA"/>
</dbReference>
<accession>A0ABW7CV87</accession>
<keyword evidence="4 5" id="KW-0173">Coenzyme A biosynthesis</keyword>
<keyword evidence="2 5" id="KW-0547">Nucleotide-binding</keyword>
<dbReference type="PANTHER" id="PTHR10695:SF46">
    <property type="entry name" value="BIFUNCTIONAL COENZYME A SYNTHASE-RELATED"/>
    <property type="match status" value="1"/>
</dbReference>
<dbReference type="PROSITE" id="PS51219">
    <property type="entry name" value="DPCK"/>
    <property type="match status" value="1"/>
</dbReference>
<keyword evidence="5" id="KW-0963">Cytoplasm</keyword>
<comment type="function">
    <text evidence="5">Catalyzes the phosphorylation of the 3'-hydroxyl group of dephosphocoenzyme A to form coenzyme A.</text>
</comment>
<dbReference type="InterPro" id="IPR027417">
    <property type="entry name" value="P-loop_NTPase"/>
</dbReference>
<dbReference type="EC" id="2.7.1.24" evidence="5 6"/>
<comment type="subcellular location">
    <subcellularLocation>
        <location evidence="5">Cytoplasm</location>
    </subcellularLocation>
</comment>
<protein>
    <recommendedName>
        <fullName evidence="5 6">Dephospho-CoA kinase</fullName>
        <ecNumber evidence="5 6">2.7.1.24</ecNumber>
    </recommendedName>
    <alternativeName>
        <fullName evidence="5">Dephosphocoenzyme A kinase</fullName>
    </alternativeName>
</protein>
<dbReference type="RefSeq" id="WP_394161223.1">
    <property type="nucleotide sequence ID" value="NZ_JBHGCJ010000001.1"/>
</dbReference>
<comment type="caution">
    <text evidence="7">The sequence shown here is derived from an EMBL/GenBank/DDBJ whole genome shotgun (WGS) entry which is preliminary data.</text>
</comment>
<name>A0ABW7CV87_9GAMM</name>
<evidence type="ECO:0000313" key="8">
    <source>
        <dbReference type="Proteomes" id="UP001605261"/>
    </source>
</evidence>
<dbReference type="HAMAP" id="MF_00376">
    <property type="entry name" value="Dephospho_CoA_kinase"/>
    <property type="match status" value="1"/>
</dbReference>
<evidence type="ECO:0000256" key="6">
    <source>
        <dbReference type="NCBIfam" id="TIGR00152"/>
    </source>
</evidence>
<evidence type="ECO:0000313" key="7">
    <source>
        <dbReference type="EMBL" id="MFG6108147.1"/>
    </source>
</evidence>
<comment type="catalytic activity">
    <reaction evidence="5">
        <text>3'-dephospho-CoA + ATP = ADP + CoA + H(+)</text>
        <dbReference type="Rhea" id="RHEA:18245"/>
        <dbReference type="ChEBI" id="CHEBI:15378"/>
        <dbReference type="ChEBI" id="CHEBI:30616"/>
        <dbReference type="ChEBI" id="CHEBI:57287"/>
        <dbReference type="ChEBI" id="CHEBI:57328"/>
        <dbReference type="ChEBI" id="CHEBI:456216"/>
        <dbReference type="EC" id="2.7.1.24"/>
    </reaction>
</comment>
<organism evidence="7 8">
    <name type="scientific">Stenotrophomonas nematodicola</name>
    <dbReference type="NCBI Taxonomy" id="2656746"/>
    <lineage>
        <taxon>Bacteria</taxon>
        <taxon>Pseudomonadati</taxon>
        <taxon>Pseudomonadota</taxon>
        <taxon>Gammaproteobacteria</taxon>
        <taxon>Lysobacterales</taxon>
        <taxon>Lysobacteraceae</taxon>
        <taxon>Stenotrophomonas</taxon>
    </lineage>
</organism>
<comment type="pathway">
    <text evidence="5">Cofactor biosynthesis; coenzyme A biosynthesis; CoA from (R)-pantothenate: step 5/5.</text>
</comment>
<proteinExistence type="inferred from homology"/>
<evidence type="ECO:0000256" key="5">
    <source>
        <dbReference type="HAMAP-Rule" id="MF_00376"/>
    </source>
</evidence>
<dbReference type="CDD" id="cd02022">
    <property type="entry name" value="DPCK"/>
    <property type="match status" value="1"/>
</dbReference>
<keyword evidence="3 5" id="KW-0067">ATP-binding</keyword>
<dbReference type="Pfam" id="PF01121">
    <property type="entry name" value="CoaE"/>
    <property type="match status" value="1"/>
</dbReference>
<keyword evidence="5 7" id="KW-0418">Kinase</keyword>
<comment type="similarity">
    <text evidence="1 5">Belongs to the CoaE family.</text>
</comment>
<dbReference type="PANTHER" id="PTHR10695">
    <property type="entry name" value="DEPHOSPHO-COA KINASE-RELATED"/>
    <property type="match status" value="1"/>
</dbReference>
<sequence length="206" mass="21979">MARYLIGLTGGIAAGKSELSRRFNALGITVADADVAARAVVAPGSEGLARIAAHFGPGILLADGQLDRAALRERIFASARERQALEAITHPAIRTLLRETCEQADGPYAIAAIPLLTEAGGRQQYPWLDRILVVDVPVAVQHARLLRRDGISAALADRMIAAQASREARLALADDVVVNDGDPDHLQAKVEQLDRRYRALAAAAKP</sequence>
<keyword evidence="8" id="KW-1185">Reference proteome</keyword>
<evidence type="ECO:0000256" key="3">
    <source>
        <dbReference type="ARBA" id="ARBA00022840"/>
    </source>
</evidence>
<dbReference type="Gene3D" id="3.40.50.300">
    <property type="entry name" value="P-loop containing nucleotide triphosphate hydrolases"/>
    <property type="match status" value="1"/>
</dbReference>
<feature type="binding site" evidence="5">
    <location>
        <begin position="13"/>
        <end position="18"/>
    </location>
    <ligand>
        <name>ATP</name>
        <dbReference type="ChEBI" id="CHEBI:30616"/>
    </ligand>
</feature>